<accession>A0A158BC38</accession>
<evidence type="ECO:0000313" key="2">
    <source>
        <dbReference type="Proteomes" id="UP000071859"/>
    </source>
</evidence>
<proteinExistence type="predicted"/>
<name>A0A158BC38_9BURK</name>
<protein>
    <recommendedName>
        <fullName evidence="3">Preprotein translocase subunit SecA</fullName>
    </recommendedName>
</protein>
<organism evidence="1 2">
    <name type="scientific">Caballeronia calidae</name>
    <dbReference type="NCBI Taxonomy" id="1777139"/>
    <lineage>
        <taxon>Bacteria</taxon>
        <taxon>Pseudomonadati</taxon>
        <taxon>Pseudomonadota</taxon>
        <taxon>Betaproteobacteria</taxon>
        <taxon>Burkholderiales</taxon>
        <taxon>Burkholderiaceae</taxon>
        <taxon>Caballeronia</taxon>
    </lineage>
</organism>
<evidence type="ECO:0008006" key="3">
    <source>
        <dbReference type="Google" id="ProtNLM"/>
    </source>
</evidence>
<dbReference type="AlphaFoldDB" id="A0A158BC38"/>
<reference evidence="1" key="1">
    <citation type="submission" date="2016-01" db="EMBL/GenBank/DDBJ databases">
        <authorList>
            <person name="Peeters C."/>
        </authorList>
    </citation>
    <scope>NUCLEOTIDE SEQUENCE</scope>
    <source>
        <strain evidence="1">LMG 29321</strain>
    </source>
</reference>
<comment type="caution">
    <text evidence="1">The sequence shown here is derived from an EMBL/GenBank/DDBJ whole genome shotgun (WGS) entry which is preliminary data.</text>
</comment>
<sequence>MLSPHEIAALMLLDANPLQSELDHCDLDSLCERQLVLLEKLASGVERRRLTEQGRVVLQSVGKLH</sequence>
<evidence type="ECO:0000313" key="1">
    <source>
        <dbReference type="EMBL" id="SAK67632.1"/>
    </source>
</evidence>
<gene>
    <name evidence="1" type="ORF">AWB78_02507</name>
</gene>
<dbReference type="Proteomes" id="UP000071859">
    <property type="component" value="Unassembled WGS sequence"/>
</dbReference>
<keyword evidence="2" id="KW-1185">Reference proteome</keyword>
<dbReference type="EMBL" id="FCOX02000010">
    <property type="protein sequence ID" value="SAK67632.1"/>
    <property type="molecule type" value="Genomic_DNA"/>
</dbReference>